<dbReference type="Gene3D" id="2.40.260.10">
    <property type="entry name" value="Sortase"/>
    <property type="match status" value="1"/>
</dbReference>
<dbReference type="CDD" id="cd05829">
    <property type="entry name" value="Sortase_F"/>
    <property type="match status" value="1"/>
</dbReference>
<feature type="signal peptide" evidence="3">
    <location>
        <begin position="1"/>
        <end position="30"/>
    </location>
</feature>
<dbReference type="Proteomes" id="UP001183222">
    <property type="component" value="Unassembled WGS sequence"/>
</dbReference>
<organism evidence="4 5">
    <name type="scientific">Blastococcus goldschmidtiae</name>
    <dbReference type="NCBI Taxonomy" id="3075546"/>
    <lineage>
        <taxon>Bacteria</taxon>
        <taxon>Bacillati</taxon>
        <taxon>Actinomycetota</taxon>
        <taxon>Actinomycetes</taxon>
        <taxon>Geodermatophilales</taxon>
        <taxon>Geodermatophilaceae</taxon>
        <taxon>Blastococcus</taxon>
    </lineage>
</organism>
<evidence type="ECO:0000313" key="4">
    <source>
        <dbReference type="EMBL" id="MDT0278372.1"/>
    </source>
</evidence>
<keyword evidence="3" id="KW-0732">Signal</keyword>
<keyword evidence="5" id="KW-1185">Reference proteome</keyword>
<dbReference type="EMBL" id="JAVREI010000025">
    <property type="protein sequence ID" value="MDT0278372.1"/>
    <property type="molecule type" value="Genomic_DNA"/>
</dbReference>
<gene>
    <name evidence="4" type="ORF">RM425_20920</name>
</gene>
<feature type="region of interest" description="Disordered" evidence="2">
    <location>
        <begin position="28"/>
        <end position="63"/>
    </location>
</feature>
<dbReference type="InterPro" id="IPR005754">
    <property type="entry name" value="Sortase"/>
</dbReference>
<feature type="compositionally biased region" description="Low complexity" evidence="2">
    <location>
        <begin position="41"/>
        <end position="50"/>
    </location>
</feature>
<protein>
    <submittedName>
        <fullName evidence="4">Class F sortase</fullName>
    </submittedName>
</protein>
<accession>A0ABU2KDX7</accession>
<evidence type="ECO:0000256" key="2">
    <source>
        <dbReference type="SAM" id="MobiDB-lite"/>
    </source>
</evidence>
<sequence length="215" mass="21439">MRPGPAPLRRASLLAMAGAAALLVSCAAQGSGPGASPSPPSSAGSAPTAGADRDPAPPPAPAVVDPASVPVPVAVSVPALGLVEELVDLGIAADGTAEVPTDFDRVGWFTGGGRPGARGPTVLMGHVDSTAGPAVFYDLRELEPGNLVEVTSADGTAARYAVSDTQQVAKGEFPTAAVFGATATDVLRLITCIGEFDQGARSYTDNLVVTAERLP</sequence>
<dbReference type="PROSITE" id="PS51257">
    <property type="entry name" value="PROKAR_LIPOPROTEIN"/>
    <property type="match status" value="1"/>
</dbReference>
<evidence type="ECO:0000256" key="3">
    <source>
        <dbReference type="SAM" id="SignalP"/>
    </source>
</evidence>
<dbReference type="InterPro" id="IPR023365">
    <property type="entry name" value="Sortase_dom-sf"/>
</dbReference>
<comment type="caution">
    <text evidence="4">The sequence shown here is derived from an EMBL/GenBank/DDBJ whole genome shotgun (WGS) entry which is preliminary data.</text>
</comment>
<dbReference type="Pfam" id="PF04203">
    <property type="entry name" value="Sortase"/>
    <property type="match status" value="1"/>
</dbReference>
<evidence type="ECO:0000313" key="5">
    <source>
        <dbReference type="Proteomes" id="UP001183222"/>
    </source>
</evidence>
<reference evidence="5" key="1">
    <citation type="submission" date="2023-07" db="EMBL/GenBank/DDBJ databases">
        <title>30 novel species of actinomycetes from the DSMZ collection.</title>
        <authorList>
            <person name="Nouioui I."/>
        </authorList>
    </citation>
    <scope>NUCLEOTIDE SEQUENCE [LARGE SCALE GENOMIC DNA]</scope>
    <source>
        <strain evidence="5">DSM 46792</strain>
    </source>
</reference>
<dbReference type="SUPFAM" id="SSF63817">
    <property type="entry name" value="Sortase"/>
    <property type="match status" value="1"/>
</dbReference>
<dbReference type="InterPro" id="IPR042001">
    <property type="entry name" value="Sortase_F"/>
</dbReference>
<name>A0ABU2KDX7_9ACTN</name>
<evidence type="ECO:0000256" key="1">
    <source>
        <dbReference type="ARBA" id="ARBA00022801"/>
    </source>
</evidence>
<feature type="chain" id="PRO_5045724869" evidence="3">
    <location>
        <begin position="31"/>
        <end position="215"/>
    </location>
</feature>
<dbReference type="RefSeq" id="WP_311347170.1">
    <property type="nucleotide sequence ID" value="NZ_JAVREI010000025.1"/>
</dbReference>
<proteinExistence type="predicted"/>
<keyword evidence="1" id="KW-0378">Hydrolase</keyword>